<protein>
    <submittedName>
        <fullName evidence="2">Uncharacterized protein</fullName>
    </submittedName>
</protein>
<evidence type="ECO:0000313" key="2">
    <source>
        <dbReference type="EMBL" id="CAB9514076.1"/>
    </source>
</evidence>
<reference evidence="2" key="1">
    <citation type="submission" date="2020-06" db="EMBL/GenBank/DDBJ databases">
        <authorList>
            <consortium name="Plant Systems Biology data submission"/>
        </authorList>
    </citation>
    <scope>NUCLEOTIDE SEQUENCE</scope>
    <source>
        <strain evidence="2">D6</strain>
    </source>
</reference>
<gene>
    <name evidence="2" type="ORF">SEMRO_630_G178390.1</name>
</gene>
<dbReference type="Proteomes" id="UP001153069">
    <property type="component" value="Unassembled WGS sequence"/>
</dbReference>
<feature type="compositionally biased region" description="Polar residues" evidence="1">
    <location>
        <begin position="76"/>
        <end position="92"/>
    </location>
</feature>
<name>A0A9N8HHE4_9STRA</name>
<feature type="compositionally biased region" description="Polar residues" evidence="1">
    <location>
        <begin position="1"/>
        <end position="12"/>
    </location>
</feature>
<evidence type="ECO:0000313" key="3">
    <source>
        <dbReference type="Proteomes" id="UP001153069"/>
    </source>
</evidence>
<organism evidence="2 3">
    <name type="scientific">Seminavis robusta</name>
    <dbReference type="NCBI Taxonomy" id="568900"/>
    <lineage>
        <taxon>Eukaryota</taxon>
        <taxon>Sar</taxon>
        <taxon>Stramenopiles</taxon>
        <taxon>Ochrophyta</taxon>
        <taxon>Bacillariophyta</taxon>
        <taxon>Bacillariophyceae</taxon>
        <taxon>Bacillariophycidae</taxon>
        <taxon>Naviculales</taxon>
        <taxon>Naviculaceae</taxon>
        <taxon>Seminavis</taxon>
    </lineage>
</organism>
<feature type="region of interest" description="Disordered" evidence="1">
    <location>
        <begin position="495"/>
        <end position="517"/>
    </location>
</feature>
<feature type="compositionally biased region" description="Acidic residues" evidence="1">
    <location>
        <begin position="201"/>
        <end position="216"/>
    </location>
</feature>
<comment type="caution">
    <text evidence="2">The sequence shown here is derived from an EMBL/GenBank/DDBJ whole genome shotgun (WGS) entry which is preliminary data.</text>
</comment>
<feature type="region of interest" description="Disordered" evidence="1">
    <location>
        <begin position="1"/>
        <end position="92"/>
    </location>
</feature>
<dbReference type="EMBL" id="CAICTM010000629">
    <property type="protein sequence ID" value="CAB9514076.1"/>
    <property type="molecule type" value="Genomic_DNA"/>
</dbReference>
<feature type="compositionally biased region" description="Acidic residues" evidence="1">
    <location>
        <begin position="507"/>
        <end position="517"/>
    </location>
</feature>
<feature type="compositionally biased region" description="Polar residues" evidence="1">
    <location>
        <begin position="43"/>
        <end position="52"/>
    </location>
</feature>
<feature type="region of interest" description="Disordered" evidence="1">
    <location>
        <begin position="201"/>
        <end position="241"/>
    </location>
</feature>
<sequence length="517" mass="56339">MASQSSTPSSTLRKSRADTPAPWIELPSNSPPSTPSAVGSHGSEWSAQSTPPYNEALEGAASRKSRRATSSPSTTENSRPSTPLSGGSRGSVLSASHSAAFNEDVLAQAAISLHDRTLEAFEDHKATSRAKIDSCSDNMEKYYTLVDNFHTLVNNHHTLVDNHDRRGFDALVAISKGNDKIATHLVQVDANQSDAWTNVEESFDEDNDMEEEEEEMATPKKLSFEETNETASNGSLNRKKVAASVSTSAKAGTSTSSAKATTPLRLNDQTVKASLVPMESFGYLLRFLFVVFKGKLRGTRTKVERFINGVVKFARETFGSSLQGTHPSSTVLATPSSTSPIRVASSTAIESTPDTKSPGTQPIPNCASTKVSSALVLRVTGLLESVMEETKKGGAEVADYRKHCAAVKKVRKETMHRLLDDRDSEQSQRISEALVEEMEEEKDFKDLFWNDQERRHTRLDGVLSAATLLLESLLSPNCVIPSQFHEQMDGYSDVDGYGDCTQKDDSDCNEDDETVDN</sequence>
<proteinExistence type="predicted"/>
<evidence type="ECO:0000256" key="1">
    <source>
        <dbReference type="SAM" id="MobiDB-lite"/>
    </source>
</evidence>
<keyword evidence="3" id="KW-1185">Reference proteome</keyword>
<accession>A0A9N8HHE4</accession>
<dbReference type="AlphaFoldDB" id="A0A9N8HHE4"/>